<dbReference type="EMBL" id="MU118495">
    <property type="protein sequence ID" value="KAF9642406.1"/>
    <property type="molecule type" value="Genomic_DNA"/>
</dbReference>
<gene>
    <name evidence="1" type="ORF">BDM02DRAFT_3264476</name>
</gene>
<dbReference type="Proteomes" id="UP000886501">
    <property type="component" value="Unassembled WGS sequence"/>
</dbReference>
<proteinExistence type="predicted"/>
<protein>
    <submittedName>
        <fullName evidence="1">Uncharacterized protein</fullName>
    </submittedName>
</protein>
<sequence>MKLYETSTVTLRTMLSHPSLQRDKIDETMEALDSVTEDTKNIKIIDDDEIEGEFRALVKNVEEEKRVTEEREAPEELKQLKERLEEVKAPTGVPEAQPESAGPVKEDVHA</sequence>
<reference evidence="1" key="1">
    <citation type="submission" date="2019-10" db="EMBL/GenBank/DDBJ databases">
        <authorList>
            <consortium name="DOE Joint Genome Institute"/>
            <person name="Kuo A."/>
            <person name="Miyauchi S."/>
            <person name="Kiss E."/>
            <person name="Drula E."/>
            <person name="Kohler A."/>
            <person name="Sanchez-Garcia M."/>
            <person name="Andreopoulos B."/>
            <person name="Barry K.W."/>
            <person name="Bonito G."/>
            <person name="Buee M."/>
            <person name="Carver A."/>
            <person name="Chen C."/>
            <person name="Cichocki N."/>
            <person name="Clum A."/>
            <person name="Culley D."/>
            <person name="Crous P.W."/>
            <person name="Fauchery L."/>
            <person name="Girlanda M."/>
            <person name="Hayes R."/>
            <person name="Keri Z."/>
            <person name="Labutti K."/>
            <person name="Lipzen A."/>
            <person name="Lombard V."/>
            <person name="Magnuson J."/>
            <person name="Maillard F."/>
            <person name="Morin E."/>
            <person name="Murat C."/>
            <person name="Nolan M."/>
            <person name="Ohm R."/>
            <person name="Pangilinan J."/>
            <person name="Pereira M."/>
            <person name="Perotto S."/>
            <person name="Peter M."/>
            <person name="Riley R."/>
            <person name="Sitrit Y."/>
            <person name="Stielow B."/>
            <person name="Szollosi G."/>
            <person name="Zifcakova L."/>
            <person name="Stursova M."/>
            <person name="Spatafora J.W."/>
            <person name="Tedersoo L."/>
            <person name="Vaario L.-M."/>
            <person name="Yamada A."/>
            <person name="Yan M."/>
            <person name="Wang P."/>
            <person name="Xu J."/>
            <person name="Bruns T."/>
            <person name="Baldrian P."/>
            <person name="Vilgalys R."/>
            <person name="Henrissat B."/>
            <person name="Grigoriev I.V."/>
            <person name="Hibbett D."/>
            <person name="Nagy L.G."/>
            <person name="Martin F.M."/>
        </authorList>
    </citation>
    <scope>NUCLEOTIDE SEQUENCE</scope>
    <source>
        <strain evidence="1">P2</strain>
    </source>
</reference>
<name>A0ACB6YZV5_THEGA</name>
<reference evidence="1" key="2">
    <citation type="journal article" date="2020" name="Nat. Commun.">
        <title>Large-scale genome sequencing of mycorrhizal fungi provides insights into the early evolution of symbiotic traits.</title>
        <authorList>
            <person name="Miyauchi S."/>
            <person name="Kiss E."/>
            <person name="Kuo A."/>
            <person name="Drula E."/>
            <person name="Kohler A."/>
            <person name="Sanchez-Garcia M."/>
            <person name="Morin E."/>
            <person name="Andreopoulos B."/>
            <person name="Barry K.W."/>
            <person name="Bonito G."/>
            <person name="Buee M."/>
            <person name="Carver A."/>
            <person name="Chen C."/>
            <person name="Cichocki N."/>
            <person name="Clum A."/>
            <person name="Culley D."/>
            <person name="Crous P.W."/>
            <person name="Fauchery L."/>
            <person name="Girlanda M."/>
            <person name="Hayes R.D."/>
            <person name="Keri Z."/>
            <person name="LaButti K."/>
            <person name="Lipzen A."/>
            <person name="Lombard V."/>
            <person name="Magnuson J."/>
            <person name="Maillard F."/>
            <person name="Murat C."/>
            <person name="Nolan M."/>
            <person name="Ohm R.A."/>
            <person name="Pangilinan J."/>
            <person name="Pereira M.F."/>
            <person name="Perotto S."/>
            <person name="Peter M."/>
            <person name="Pfister S."/>
            <person name="Riley R."/>
            <person name="Sitrit Y."/>
            <person name="Stielow J.B."/>
            <person name="Szollosi G."/>
            <person name="Zifcakova L."/>
            <person name="Stursova M."/>
            <person name="Spatafora J.W."/>
            <person name="Tedersoo L."/>
            <person name="Vaario L.M."/>
            <person name="Yamada A."/>
            <person name="Yan M."/>
            <person name="Wang P."/>
            <person name="Xu J."/>
            <person name="Bruns T."/>
            <person name="Baldrian P."/>
            <person name="Vilgalys R."/>
            <person name="Dunand C."/>
            <person name="Henrissat B."/>
            <person name="Grigoriev I.V."/>
            <person name="Hibbett D."/>
            <person name="Nagy L.G."/>
            <person name="Martin F.M."/>
        </authorList>
    </citation>
    <scope>NUCLEOTIDE SEQUENCE</scope>
    <source>
        <strain evidence="1">P2</strain>
    </source>
</reference>
<keyword evidence="2" id="KW-1185">Reference proteome</keyword>
<accession>A0ACB6YZV5</accession>
<evidence type="ECO:0000313" key="2">
    <source>
        <dbReference type="Proteomes" id="UP000886501"/>
    </source>
</evidence>
<organism evidence="1 2">
    <name type="scientific">Thelephora ganbajun</name>
    <name type="common">Ganba fungus</name>
    <dbReference type="NCBI Taxonomy" id="370292"/>
    <lineage>
        <taxon>Eukaryota</taxon>
        <taxon>Fungi</taxon>
        <taxon>Dikarya</taxon>
        <taxon>Basidiomycota</taxon>
        <taxon>Agaricomycotina</taxon>
        <taxon>Agaricomycetes</taxon>
        <taxon>Thelephorales</taxon>
        <taxon>Thelephoraceae</taxon>
        <taxon>Thelephora</taxon>
    </lineage>
</organism>
<comment type="caution">
    <text evidence="1">The sequence shown here is derived from an EMBL/GenBank/DDBJ whole genome shotgun (WGS) entry which is preliminary data.</text>
</comment>
<evidence type="ECO:0000313" key="1">
    <source>
        <dbReference type="EMBL" id="KAF9642406.1"/>
    </source>
</evidence>